<keyword evidence="1" id="KW-1133">Transmembrane helix</keyword>
<dbReference type="RefSeq" id="WP_182559579.1">
    <property type="nucleotide sequence ID" value="NZ_JACGWT010000002.1"/>
</dbReference>
<dbReference type="AlphaFoldDB" id="A0A7W3IRT6"/>
<organism evidence="2 3">
    <name type="scientific">Microlunatus kandeliicorticis</name>
    <dbReference type="NCBI Taxonomy" id="1759536"/>
    <lineage>
        <taxon>Bacteria</taxon>
        <taxon>Bacillati</taxon>
        <taxon>Actinomycetota</taxon>
        <taxon>Actinomycetes</taxon>
        <taxon>Propionibacteriales</taxon>
        <taxon>Propionibacteriaceae</taxon>
        <taxon>Microlunatus</taxon>
    </lineage>
</organism>
<keyword evidence="1" id="KW-0812">Transmembrane</keyword>
<accession>A0A7W3IRT6</accession>
<proteinExistence type="predicted"/>
<gene>
    <name evidence="2" type="ORF">FHX74_001662</name>
</gene>
<dbReference type="Proteomes" id="UP000523079">
    <property type="component" value="Unassembled WGS sequence"/>
</dbReference>
<protein>
    <submittedName>
        <fullName evidence="2">Uncharacterized protein</fullName>
    </submittedName>
</protein>
<reference evidence="2 3" key="1">
    <citation type="submission" date="2020-07" db="EMBL/GenBank/DDBJ databases">
        <title>Sequencing the genomes of 1000 actinobacteria strains.</title>
        <authorList>
            <person name="Klenk H.-P."/>
        </authorList>
    </citation>
    <scope>NUCLEOTIDE SEQUENCE [LARGE SCALE GENOMIC DNA]</scope>
    <source>
        <strain evidence="2 3">DSM 100723</strain>
    </source>
</reference>
<sequence length="138" mass="15061">MGLGRHLQRPRRFLVFLVVIAIVAAALPVVRVAYDLFECSSPSQATLDAQRDFVMRHIAARNVQTGTYDCDNNGAGFVSFTSELAPADVQATFLRDRVCKSAADELTVRCKSSGETVYISFRELDGTPTLTSGELSVD</sequence>
<dbReference type="EMBL" id="JACGWT010000002">
    <property type="protein sequence ID" value="MBA8794057.1"/>
    <property type="molecule type" value="Genomic_DNA"/>
</dbReference>
<feature type="transmembrane region" description="Helical" evidence="1">
    <location>
        <begin position="12"/>
        <end position="34"/>
    </location>
</feature>
<evidence type="ECO:0000256" key="1">
    <source>
        <dbReference type="SAM" id="Phobius"/>
    </source>
</evidence>
<keyword evidence="1" id="KW-0472">Membrane</keyword>
<evidence type="ECO:0000313" key="2">
    <source>
        <dbReference type="EMBL" id="MBA8794057.1"/>
    </source>
</evidence>
<name>A0A7W3IRT6_9ACTN</name>
<evidence type="ECO:0000313" key="3">
    <source>
        <dbReference type="Proteomes" id="UP000523079"/>
    </source>
</evidence>
<keyword evidence="3" id="KW-1185">Reference proteome</keyword>
<comment type="caution">
    <text evidence="2">The sequence shown here is derived from an EMBL/GenBank/DDBJ whole genome shotgun (WGS) entry which is preliminary data.</text>
</comment>